<dbReference type="InterPro" id="IPR036365">
    <property type="entry name" value="PGBD-like_sf"/>
</dbReference>
<dbReference type="InterPro" id="IPR002477">
    <property type="entry name" value="Peptidoglycan-bd-like"/>
</dbReference>
<dbReference type="Pfam" id="PF01471">
    <property type="entry name" value="PG_binding_1"/>
    <property type="match status" value="1"/>
</dbReference>
<comment type="caution">
    <text evidence="2">The sequence shown here is derived from an EMBL/GenBank/DDBJ whole genome shotgun (WGS) entry which is preliminary data.</text>
</comment>
<keyword evidence="3" id="KW-1185">Reference proteome</keyword>
<sequence>MSARGMLSLVGNAVGGIIGWSEPVPPADPEELRVLFAELGVRVGADDAELDEAVRYFQDRTGLPVDGEAGPRTVHLLARYASEARELHRIQAA</sequence>
<dbReference type="InterPro" id="IPR036366">
    <property type="entry name" value="PGBDSf"/>
</dbReference>
<protein>
    <submittedName>
        <fullName evidence="2">Putative peptidoglycan binding protein</fullName>
    </submittedName>
</protein>
<name>A0A2T0K2X6_9ACTN</name>
<evidence type="ECO:0000313" key="2">
    <source>
        <dbReference type="EMBL" id="PRX17171.1"/>
    </source>
</evidence>
<proteinExistence type="predicted"/>
<organism evidence="2 3">
    <name type="scientific">Actinoplanes italicus</name>
    <dbReference type="NCBI Taxonomy" id="113567"/>
    <lineage>
        <taxon>Bacteria</taxon>
        <taxon>Bacillati</taxon>
        <taxon>Actinomycetota</taxon>
        <taxon>Actinomycetes</taxon>
        <taxon>Micromonosporales</taxon>
        <taxon>Micromonosporaceae</taxon>
        <taxon>Actinoplanes</taxon>
    </lineage>
</organism>
<dbReference type="Proteomes" id="UP000239415">
    <property type="component" value="Unassembled WGS sequence"/>
</dbReference>
<reference evidence="2 3" key="1">
    <citation type="submission" date="2018-03" db="EMBL/GenBank/DDBJ databases">
        <title>Genomic Encyclopedia of Archaeal and Bacterial Type Strains, Phase II (KMG-II): from individual species to whole genera.</title>
        <authorList>
            <person name="Goeker M."/>
        </authorList>
    </citation>
    <scope>NUCLEOTIDE SEQUENCE [LARGE SCALE GENOMIC DNA]</scope>
    <source>
        <strain evidence="2 3">DSM 43146</strain>
    </source>
</reference>
<dbReference type="OrthoDB" id="3297432at2"/>
<evidence type="ECO:0000313" key="3">
    <source>
        <dbReference type="Proteomes" id="UP000239415"/>
    </source>
</evidence>
<dbReference type="EMBL" id="PVMZ01000017">
    <property type="protein sequence ID" value="PRX17171.1"/>
    <property type="molecule type" value="Genomic_DNA"/>
</dbReference>
<gene>
    <name evidence="2" type="ORF">CLV67_117228</name>
</gene>
<dbReference type="RefSeq" id="WP_106326177.1">
    <property type="nucleotide sequence ID" value="NZ_BOMO01000058.1"/>
</dbReference>
<feature type="domain" description="Peptidoglycan binding-like" evidence="1">
    <location>
        <begin position="43"/>
        <end position="75"/>
    </location>
</feature>
<dbReference type="AlphaFoldDB" id="A0A2T0K2X6"/>
<evidence type="ECO:0000259" key="1">
    <source>
        <dbReference type="Pfam" id="PF01471"/>
    </source>
</evidence>
<dbReference type="SUPFAM" id="SSF47090">
    <property type="entry name" value="PGBD-like"/>
    <property type="match status" value="1"/>
</dbReference>
<dbReference type="Gene3D" id="1.10.101.10">
    <property type="entry name" value="PGBD-like superfamily/PGBD"/>
    <property type="match status" value="1"/>
</dbReference>
<accession>A0A2T0K2X6</accession>